<reference evidence="1" key="1">
    <citation type="submission" date="2018-05" db="EMBL/GenBank/DDBJ databases">
        <authorList>
            <person name="Lanie J.A."/>
            <person name="Ng W.-L."/>
            <person name="Kazmierczak K.M."/>
            <person name="Andrzejewski T.M."/>
            <person name="Davidsen T.M."/>
            <person name="Wayne K.J."/>
            <person name="Tettelin H."/>
            <person name="Glass J.I."/>
            <person name="Rusch D."/>
            <person name="Podicherti R."/>
            <person name="Tsui H.-C.T."/>
            <person name="Winkler M.E."/>
        </authorList>
    </citation>
    <scope>NUCLEOTIDE SEQUENCE</scope>
</reference>
<dbReference type="Gene3D" id="3.30.70.1300">
    <property type="entry name" value="VC0467-like domains"/>
    <property type="match status" value="1"/>
</dbReference>
<dbReference type="HAMAP" id="MF_00758">
    <property type="entry name" value="UPF0301"/>
    <property type="match status" value="1"/>
</dbReference>
<name>A0A383CZT4_9ZZZZ</name>
<dbReference type="PANTHER" id="PTHR30327:SF1">
    <property type="entry name" value="UPF0301 PROTEIN YQGE"/>
    <property type="match status" value="1"/>
</dbReference>
<dbReference type="SUPFAM" id="SSF143456">
    <property type="entry name" value="VC0467-like"/>
    <property type="match status" value="1"/>
</dbReference>
<dbReference type="Gene3D" id="3.40.1740.10">
    <property type="entry name" value="VC0467-like"/>
    <property type="match status" value="1"/>
</dbReference>
<dbReference type="InterPro" id="IPR003774">
    <property type="entry name" value="AlgH-like"/>
</dbReference>
<feature type="non-terminal residue" evidence="1">
    <location>
        <position position="169"/>
    </location>
</feature>
<evidence type="ECO:0000313" key="1">
    <source>
        <dbReference type="EMBL" id="SVE37475.1"/>
    </source>
</evidence>
<gene>
    <name evidence="1" type="ORF">METZ01_LOCUS490329</name>
</gene>
<dbReference type="EMBL" id="UINC01212933">
    <property type="protein sequence ID" value="SVE37475.1"/>
    <property type="molecule type" value="Genomic_DNA"/>
</dbReference>
<dbReference type="GO" id="GO:0005829">
    <property type="term" value="C:cytosol"/>
    <property type="evidence" value="ECO:0007669"/>
    <property type="project" value="TreeGrafter"/>
</dbReference>
<sequence length="169" mass="19075">MNLTGQIIVSMPSLQDERFYKTVIYICAHSSEGSMGIIINKKIDYVLFPNLLEQLGIDKPINNKKLFLRYGGPVETGRGFVLHSDDIVRKETLNIHKGVALTSTSEFFEDLVKGKGPKNSILALGYAGWQSGQLENEIMQNSWMSLPVETNFLFDDALSKKWNEAYKLL</sequence>
<dbReference type="Pfam" id="PF02622">
    <property type="entry name" value="DUF179"/>
    <property type="match status" value="1"/>
</dbReference>
<organism evidence="1">
    <name type="scientific">marine metagenome</name>
    <dbReference type="NCBI Taxonomy" id="408172"/>
    <lineage>
        <taxon>unclassified sequences</taxon>
        <taxon>metagenomes</taxon>
        <taxon>ecological metagenomes</taxon>
    </lineage>
</organism>
<accession>A0A383CZT4</accession>
<dbReference type="PANTHER" id="PTHR30327">
    <property type="entry name" value="UNCHARACTERIZED PROTEIN YQGE"/>
    <property type="match status" value="1"/>
</dbReference>
<feature type="non-terminal residue" evidence="1">
    <location>
        <position position="1"/>
    </location>
</feature>
<protein>
    <submittedName>
        <fullName evidence="1">Uncharacterized protein</fullName>
    </submittedName>
</protein>
<proteinExistence type="inferred from homology"/>
<dbReference type="AlphaFoldDB" id="A0A383CZT4"/>